<dbReference type="Proteomes" id="UP000695562">
    <property type="component" value="Unassembled WGS sequence"/>
</dbReference>
<evidence type="ECO:0000256" key="4">
    <source>
        <dbReference type="ARBA" id="ARBA00022840"/>
    </source>
</evidence>
<keyword evidence="1" id="KW-0808">Transferase</keyword>
<dbReference type="SUPFAM" id="SSF56112">
    <property type="entry name" value="Protein kinase-like (PK-like)"/>
    <property type="match status" value="1"/>
</dbReference>
<dbReference type="PIRSF" id="PIRSF000654">
    <property type="entry name" value="Integrin-linked_kinase"/>
    <property type="match status" value="1"/>
</dbReference>
<dbReference type="Gene3D" id="1.10.510.10">
    <property type="entry name" value="Transferase(Phosphotransferase) domain 1"/>
    <property type="match status" value="1"/>
</dbReference>
<dbReference type="EMBL" id="AJWJ01000070">
    <property type="protein sequence ID" value="KAF2076158.1"/>
    <property type="molecule type" value="Genomic_DNA"/>
</dbReference>
<dbReference type="PROSITE" id="PS50011">
    <property type="entry name" value="PROTEIN_KINASE_DOM"/>
    <property type="match status" value="1"/>
</dbReference>
<dbReference type="InterPro" id="IPR008266">
    <property type="entry name" value="Tyr_kinase_AS"/>
</dbReference>
<keyword evidence="4" id="KW-0067">ATP-binding</keyword>
<comment type="caution">
    <text evidence="6">The sequence shown here is derived from an EMBL/GenBank/DDBJ whole genome shotgun (WGS) entry which is preliminary data.</text>
</comment>
<dbReference type="PANTHER" id="PTHR44329">
    <property type="entry name" value="SERINE/THREONINE-PROTEIN KINASE TNNI3K-RELATED"/>
    <property type="match status" value="1"/>
</dbReference>
<accession>A0A8J4PW60</accession>
<feature type="domain" description="Protein kinase" evidence="5">
    <location>
        <begin position="46"/>
        <end position="328"/>
    </location>
</feature>
<dbReference type="GO" id="GO:0004674">
    <property type="term" value="F:protein serine/threonine kinase activity"/>
    <property type="evidence" value="ECO:0007669"/>
    <property type="project" value="TreeGrafter"/>
</dbReference>
<dbReference type="InterPro" id="IPR001245">
    <property type="entry name" value="Ser-Thr/Tyr_kinase_cat_dom"/>
</dbReference>
<dbReference type="Gene3D" id="3.30.200.20">
    <property type="entry name" value="Phosphorylase Kinase, domain 1"/>
    <property type="match status" value="1"/>
</dbReference>
<dbReference type="PROSITE" id="PS00109">
    <property type="entry name" value="PROTEIN_KINASE_TYR"/>
    <property type="match status" value="1"/>
</dbReference>
<evidence type="ECO:0000259" key="5">
    <source>
        <dbReference type="PROSITE" id="PS50011"/>
    </source>
</evidence>
<dbReference type="InterPro" id="IPR000719">
    <property type="entry name" value="Prot_kinase_dom"/>
</dbReference>
<dbReference type="PANTHER" id="PTHR44329:SF298">
    <property type="entry name" value="MIXED LINEAGE KINASE DOMAIN-LIKE PROTEIN"/>
    <property type="match status" value="1"/>
</dbReference>
<keyword evidence="7" id="KW-1185">Reference proteome</keyword>
<evidence type="ECO:0000313" key="6">
    <source>
        <dbReference type="EMBL" id="KAF2076158.1"/>
    </source>
</evidence>
<dbReference type="InterPro" id="IPR011009">
    <property type="entry name" value="Kinase-like_dom_sf"/>
</dbReference>
<dbReference type="GO" id="GO:0005524">
    <property type="term" value="F:ATP binding"/>
    <property type="evidence" value="ECO:0007669"/>
    <property type="project" value="UniProtKB-KW"/>
</dbReference>
<gene>
    <name evidence="6" type="ORF">CYY_002511</name>
</gene>
<evidence type="ECO:0000256" key="3">
    <source>
        <dbReference type="ARBA" id="ARBA00022777"/>
    </source>
</evidence>
<dbReference type="Pfam" id="PF07714">
    <property type="entry name" value="PK_Tyr_Ser-Thr"/>
    <property type="match status" value="1"/>
</dbReference>
<reference evidence="6" key="1">
    <citation type="submission" date="2020-01" db="EMBL/GenBank/DDBJ databases">
        <title>Development of genomics and gene disruption for Polysphondylium violaceum indicates a role for the polyketide synthase stlB in stalk morphogenesis.</title>
        <authorList>
            <person name="Narita B."/>
            <person name="Kawabe Y."/>
            <person name="Kin K."/>
            <person name="Saito T."/>
            <person name="Gibbs R."/>
            <person name="Kuspa A."/>
            <person name="Muzny D."/>
            <person name="Queller D."/>
            <person name="Richards S."/>
            <person name="Strassman J."/>
            <person name="Sucgang R."/>
            <person name="Worley K."/>
            <person name="Schaap P."/>
        </authorList>
    </citation>
    <scope>NUCLEOTIDE SEQUENCE</scope>
    <source>
        <strain evidence="6">QSvi11</strain>
    </source>
</reference>
<evidence type="ECO:0000313" key="7">
    <source>
        <dbReference type="Proteomes" id="UP000695562"/>
    </source>
</evidence>
<keyword evidence="3" id="KW-0418">Kinase</keyword>
<proteinExistence type="predicted"/>
<dbReference type="AlphaFoldDB" id="A0A8J4PW60"/>
<evidence type="ECO:0000256" key="1">
    <source>
        <dbReference type="ARBA" id="ARBA00022679"/>
    </source>
</evidence>
<dbReference type="OrthoDB" id="4062651at2759"/>
<evidence type="ECO:0000256" key="2">
    <source>
        <dbReference type="ARBA" id="ARBA00022741"/>
    </source>
</evidence>
<organism evidence="6 7">
    <name type="scientific">Polysphondylium violaceum</name>
    <dbReference type="NCBI Taxonomy" id="133409"/>
    <lineage>
        <taxon>Eukaryota</taxon>
        <taxon>Amoebozoa</taxon>
        <taxon>Evosea</taxon>
        <taxon>Eumycetozoa</taxon>
        <taxon>Dictyostelia</taxon>
        <taxon>Dictyosteliales</taxon>
        <taxon>Dictyosteliaceae</taxon>
        <taxon>Polysphondylium</taxon>
    </lineage>
</organism>
<sequence length="345" mass="39644">MSHSWTLKSLETHNLVREVVGGTIPILLPHTIHDDWEGNTKTGKDLQNKHNLQTATTTNITTSSNVDLFNQLPIGEGHSKVYSGLWKQGMVAIKKFNYSQFQSFKDECRIHSQLCHPNILTYIDAIECHDRKCYCIITEKMDCSLELFMKSNPNIFISNPSLMLHFCLEIAKGMKYLHDCLPEKEPILHRDLSMKNILLKGPSLKIADYGLSLFEKEQPQTLFSDVSFLKYQAQEIKMNTGTYSKKSDVYAFGIIFHEFLTYHGVVDNDINMMHYVSNETLVAPLWASKESASILLKCVDKEPSKRPTFQEIIDHFEEMDQHMISPFVPNTQPINFDGFFNAMHE</sequence>
<dbReference type="InterPro" id="IPR051681">
    <property type="entry name" value="Ser/Thr_Kinases-Pseudokinases"/>
</dbReference>
<keyword evidence="2" id="KW-0547">Nucleotide-binding</keyword>
<protein>
    <recommendedName>
        <fullName evidence="5">Protein kinase domain-containing protein</fullName>
    </recommendedName>
</protein>
<name>A0A8J4PW60_9MYCE</name>